<protein>
    <submittedName>
        <fullName evidence="3">Uncharacterized protein</fullName>
    </submittedName>
</protein>
<dbReference type="OrthoDB" id="8046651at2"/>
<evidence type="ECO:0000313" key="4">
    <source>
        <dbReference type="Proteomes" id="UP000219331"/>
    </source>
</evidence>
<feature type="chain" id="PRO_5013103452" evidence="2">
    <location>
        <begin position="35"/>
        <end position="736"/>
    </location>
</feature>
<feature type="region of interest" description="Disordered" evidence="1">
    <location>
        <begin position="219"/>
        <end position="260"/>
    </location>
</feature>
<name>A0A285SW40_9HYPH</name>
<gene>
    <name evidence="3" type="ORF">SAMN05421512_10717</name>
</gene>
<sequence length="736" mass="79608">MSAESPLVSKILRKMPPAALFLCAAGALATPAAAEPPRFNNIEISGGFNVETIFVEQENGMWTRISDHPRTIPIHVTIEMSRGYIEFYRVGRNLTNGAVRDIFSTYIKTAYGNQPNPIEAIIDSRTSVSGPANILIDEFTRLNQTDEQAIVNRCNANWTETEQGHSFSYPLPLAIHADAREKRRKRFPYYLNEYEGYGDFGRATAFGFVGLKIECLGQNSKPPVPDSKPPSDDGGIPRTSGTDTPRTPDDQDLAFDQGPMTVNDIRLTLTTYSNAYTEPTPGTRCKKAKLRVTLETNQEGPVSFRLWEQRGGGAITSEDVDAQAQHEGGYFRAVHERWVEVDGTTNVQFNARDLVNETFNQETGWKDITLQCTGAGGGGLASPSGTDDDDNTPKIAAFQGNFQFIDNGPLAQSNTCPRDGKALVWFDAPKADNIHYSLDCGALGNFSGVLQPEQVASSHYRAATLINFDITDTIEAGCTLRTVSPGDPIDHAFTARTFQCVKASGHSSGIGDLTGSKRDPGHDLPKPAPRVNPALSGGVGVLTADPNPTHAPPRTPDRSGDGSGNGAGDRAPTPARTNPTPPKPRLVCTGGRIARGTCQCGQNKIRRQTGSASYQCIAVAKPPEPRRPARTNPPPRRVEIVCRGGRVANGKCRCGPNRNLVKIGKAAFACQKKQAVRTDPRAKTKTRPPSRVNPAPRRQNVVCQGGTVRGGRCICGRQAVARKLGARRFACVPRRG</sequence>
<proteinExistence type="predicted"/>
<keyword evidence="2" id="KW-0732">Signal</keyword>
<keyword evidence="4" id="KW-1185">Reference proteome</keyword>
<feature type="compositionally biased region" description="Basic and acidic residues" evidence="1">
    <location>
        <begin position="515"/>
        <end position="525"/>
    </location>
</feature>
<reference evidence="3 4" key="1">
    <citation type="submission" date="2017-08" db="EMBL/GenBank/DDBJ databases">
        <authorList>
            <person name="de Groot N.N."/>
        </authorList>
    </citation>
    <scope>NUCLEOTIDE SEQUENCE [LARGE SCALE GENOMIC DNA]</scope>
    <source>
        <strain evidence="3 4">USBA 352</strain>
    </source>
</reference>
<dbReference type="RefSeq" id="WP_141402601.1">
    <property type="nucleotide sequence ID" value="NZ_OBML01000007.1"/>
</dbReference>
<organism evidence="3 4">
    <name type="scientific">Stappia indica</name>
    <dbReference type="NCBI Taxonomy" id="538381"/>
    <lineage>
        <taxon>Bacteria</taxon>
        <taxon>Pseudomonadati</taxon>
        <taxon>Pseudomonadota</taxon>
        <taxon>Alphaproteobacteria</taxon>
        <taxon>Hyphomicrobiales</taxon>
        <taxon>Stappiaceae</taxon>
        <taxon>Stappia</taxon>
    </lineage>
</organism>
<feature type="region of interest" description="Disordered" evidence="1">
    <location>
        <begin position="674"/>
        <end position="697"/>
    </location>
</feature>
<evidence type="ECO:0000256" key="1">
    <source>
        <dbReference type="SAM" id="MobiDB-lite"/>
    </source>
</evidence>
<dbReference type="Proteomes" id="UP000219331">
    <property type="component" value="Unassembled WGS sequence"/>
</dbReference>
<dbReference type="AlphaFoldDB" id="A0A285SW40"/>
<feature type="region of interest" description="Disordered" evidence="1">
    <location>
        <begin position="504"/>
        <end position="588"/>
    </location>
</feature>
<evidence type="ECO:0000256" key="2">
    <source>
        <dbReference type="SAM" id="SignalP"/>
    </source>
</evidence>
<evidence type="ECO:0000313" key="3">
    <source>
        <dbReference type="EMBL" id="SOC12676.1"/>
    </source>
</evidence>
<accession>A0A285SW40</accession>
<feature type="signal peptide" evidence="2">
    <location>
        <begin position="1"/>
        <end position="34"/>
    </location>
</feature>
<dbReference type="EMBL" id="OBML01000007">
    <property type="protein sequence ID" value="SOC12676.1"/>
    <property type="molecule type" value="Genomic_DNA"/>
</dbReference>
<dbReference type="STRING" id="538381.GCA_001696535_03537"/>